<accession>H1VD86</accession>
<proteinExistence type="predicted"/>
<protein>
    <submittedName>
        <fullName evidence="1">Uncharacterized protein</fullName>
    </submittedName>
</protein>
<reference evidence="2" key="1">
    <citation type="journal article" date="2012" name="Nat. Genet.">
        <title>Lifestyle transitions in plant pathogenic Colletotrichum fungi deciphered by genome and transcriptome analyses.</title>
        <authorList>
            <person name="O'Connell R.J."/>
            <person name="Thon M.R."/>
            <person name="Hacquard S."/>
            <person name="Amyotte S.G."/>
            <person name="Kleemann J."/>
            <person name="Torres M.F."/>
            <person name="Damm U."/>
            <person name="Buiate E.A."/>
            <person name="Epstein L."/>
            <person name="Alkan N."/>
            <person name="Altmueller J."/>
            <person name="Alvarado-Balderrama L."/>
            <person name="Bauser C.A."/>
            <person name="Becker C."/>
            <person name="Birren B.W."/>
            <person name="Chen Z."/>
            <person name="Choi J."/>
            <person name="Crouch J.A."/>
            <person name="Duvick J.P."/>
            <person name="Farman M.A."/>
            <person name="Gan P."/>
            <person name="Heiman D."/>
            <person name="Henrissat B."/>
            <person name="Howard R.J."/>
            <person name="Kabbage M."/>
            <person name="Koch C."/>
            <person name="Kracher B."/>
            <person name="Kubo Y."/>
            <person name="Law A.D."/>
            <person name="Lebrun M.-H."/>
            <person name="Lee Y.-H."/>
            <person name="Miyara I."/>
            <person name="Moore N."/>
            <person name="Neumann U."/>
            <person name="Nordstroem K."/>
            <person name="Panaccione D.G."/>
            <person name="Panstruga R."/>
            <person name="Place M."/>
            <person name="Proctor R.H."/>
            <person name="Prusky D."/>
            <person name="Rech G."/>
            <person name="Reinhardt R."/>
            <person name="Rollins J.A."/>
            <person name="Rounsley S."/>
            <person name="Schardl C.L."/>
            <person name="Schwartz D.C."/>
            <person name="Shenoy N."/>
            <person name="Shirasu K."/>
            <person name="Sikhakolli U.R."/>
            <person name="Stueber K."/>
            <person name="Sukno S.A."/>
            <person name="Sweigard J.A."/>
            <person name="Takano Y."/>
            <person name="Takahara H."/>
            <person name="Trail F."/>
            <person name="van der Does H.C."/>
            <person name="Voll L.M."/>
            <person name="Will I."/>
            <person name="Young S."/>
            <person name="Zeng Q."/>
            <person name="Zhang J."/>
            <person name="Zhou S."/>
            <person name="Dickman M.B."/>
            <person name="Schulze-Lefert P."/>
            <person name="Ver Loren van Themaat E."/>
            <person name="Ma L.-J."/>
            <person name="Vaillancourt L.J."/>
        </authorList>
    </citation>
    <scope>NUCLEOTIDE SEQUENCE [LARGE SCALE GENOMIC DNA]</scope>
    <source>
        <strain evidence="2">IMI 349063</strain>
    </source>
</reference>
<feature type="non-terminal residue" evidence="1">
    <location>
        <position position="92"/>
    </location>
</feature>
<evidence type="ECO:0000313" key="1">
    <source>
        <dbReference type="EMBL" id="CCF38189.1"/>
    </source>
</evidence>
<dbReference type="EMBL" id="CACQ02002855">
    <property type="protein sequence ID" value="CCF38189.1"/>
    <property type="molecule type" value="Genomic_DNA"/>
</dbReference>
<sequence length="92" mass="10045">MAGHVHMMDVVLISQLSPHLLRSSVRLLISQGPSTRTIFLKHVQARLTASPVPFPDSHALVSDDGGLSSQSLEYLAWNRCLLSAKLAQQAIE</sequence>
<dbReference type="STRING" id="759273.H1VD86"/>
<gene>
    <name evidence="1" type="ORF">CH063_09343</name>
</gene>
<organism evidence="1 2">
    <name type="scientific">Colletotrichum higginsianum (strain IMI 349063)</name>
    <name type="common">Crucifer anthracnose fungus</name>
    <dbReference type="NCBI Taxonomy" id="759273"/>
    <lineage>
        <taxon>Eukaryota</taxon>
        <taxon>Fungi</taxon>
        <taxon>Dikarya</taxon>
        <taxon>Ascomycota</taxon>
        <taxon>Pezizomycotina</taxon>
        <taxon>Sordariomycetes</taxon>
        <taxon>Hypocreomycetidae</taxon>
        <taxon>Glomerellales</taxon>
        <taxon>Glomerellaceae</taxon>
        <taxon>Colletotrichum</taxon>
        <taxon>Colletotrichum destructivum species complex</taxon>
    </lineage>
</organism>
<dbReference type="HOGENOM" id="CLU_2418966_0_0_1"/>
<name>H1VD86_COLHI</name>
<dbReference type="Proteomes" id="UP000007174">
    <property type="component" value="Unassembled WGS sequence"/>
</dbReference>
<evidence type="ECO:0000313" key="2">
    <source>
        <dbReference type="Proteomes" id="UP000007174"/>
    </source>
</evidence>
<dbReference type="AlphaFoldDB" id="H1VD86"/>